<dbReference type="GO" id="GO:0030288">
    <property type="term" value="C:outer membrane-bounded periplasmic space"/>
    <property type="evidence" value="ECO:0007669"/>
    <property type="project" value="UniProtKB-ARBA"/>
</dbReference>
<dbReference type="PANTHER" id="PTHR30290:SF9">
    <property type="entry name" value="OLIGOPEPTIDE-BINDING PROTEIN APPA"/>
    <property type="match status" value="1"/>
</dbReference>
<dbReference type="GO" id="GO:0043190">
    <property type="term" value="C:ATP-binding cassette (ABC) transporter complex"/>
    <property type="evidence" value="ECO:0007669"/>
    <property type="project" value="InterPro"/>
</dbReference>
<evidence type="ECO:0000313" key="7">
    <source>
        <dbReference type="Proteomes" id="UP000306223"/>
    </source>
</evidence>
<dbReference type="PANTHER" id="PTHR30290">
    <property type="entry name" value="PERIPLASMIC BINDING COMPONENT OF ABC TRANSPORTER"/>
    <property type="match status" value="1"/>
</dbReference>
<dbReference type="Gene3D" id="3.40.190.10">
    <property type="entry name" value="Periplasmic binding protein-like II"/>
    <property type="match status" value="1"/>
</dbReference>
<sequence>MRPTCAAARGPPCAISARATDPPVITTCRRSPPRPKEPDMTARLLLTTAILAATTAAASAETLRMALKAEHPSVDPHFSRTSPGQNTASHIFEGLAGIDETLQPVPLLAEAWENIDPTTWRIRLRDGVTFHDGSTLDAQDVIATFERIPNVANSPASFESNVAAIATIEAEDDLTLLITTHEPTPDLIEQIGSVYILPSELGTEISSRDFDAGTAAIGTGPWRYGGWTPNERLTLTAFDDYWGDAPAFSDVLIRFIPNDAGRVAALIAGDVDVIDAVPAGDVPAIEGRSGAQMVAETTGRLIYLALDSDREDSPFVSAPQGGNPLQDVRVRQALSLMLDRQMISDRIMNGTATPTGQLVPEGFVGWTDQVPVPQADADAARALLAEAGYPDGFSITLHGPNNRYQNDAQILQAVSQLFARAGLTSTVEAMPSNIFFDRASQQEFSAFLGGFGTTTGSAIRGLQQVIATNDADAGTGGFNRTRFSDPEFDALVAQAAQAFDEAERDALLAQATVRAFTDQQAIIPLHFEQQIWALREGLTYDARPIERTLAQDIRPAD</sequence>
<evidence type="ECO:0000256" key="3">
    <source>
        <dbReference type="ARBA" id="ARBA00022448"/>
    </source>
</evidence>
<dbReference type="Proteomes" id="UP000306223">
    <property type="component" value="Unassembled WGS sequence"/>
</dbReference>
<dbReference type="PIRSF" id="PIRSF002741">
    <property type="entry name" value="MppA"/>
    <property type="match status" value="1"/>
</dbReference>
<proteinExistence type="inferred from homology"/>
<keyword evidence="3" id="KW-0813">Transport</keyword>
<gene>
    <name evidence="6" type="ORF">FA740_06455</name>
</gene>
<reference evidence="6 7" key="1">
    <citation type="submission" date="2019-04" db="EMBL/GenBank/DDBJ databases">
        <authorList>
            <person name="Li J."/>
        </authorList>
    </citation>
    <scope>NUCLEOTIDE SEQUENCE [LARGE SCALE GENOMIC DNA]</scope>
    <source>
        <strain evidence="6 7">CCTCC AB2016182</strain>
    </source>
</reference>
<dbReference type="GO" id="GO:1904680">
    <property type="term" value="F:peptide transmembrane transporter activity"/>
    <property type="evidence" value="ECO:0007669"/>
    <property type="project" value="TreeGrafter"/>
</dbReference>
<dbReference type="InterPro" id="IPR000914">
    <property type="entry name" value="SBP_5_dom"/>
</dbReference>
<comment type="subcellular location">
    <subcellularLocation>
        <location evidence="1">Periplasm</location>
    </subcellularLocation>
</comment>
<evidence type="ECO:0000259" key="5">
    <source>
        <dbReference type="Pfam" id="PF00496"/>
    </source>
</evidence>
<dbReference type="OrthoDB" id="9803988at2"/>
<evidence type="ECO:0000313" key="6">
    <source>
        <dbReference type="EMBL" id="TJZ85525.1"/>
    </source>
</evidence>
<dbReference type="EMBL" id="SUNH01000008">
    <property type="protein sequence ID" value="TJZ85525.1"/>
    <property type="molecule type" value="Genomic_DNA"/>
</dbReference>
<evidence type="ECO:0000256" key="4">
    <source>
        <dbReference type="ARBA" id="ARBA00022729"/>
    </source>
</evidence>
<comment type="similarity">
    <text evidence="2">Belongs to the bacterial solute-binding protein 5 family.</text>
</comment>
<organism evidence="6 7">
    <name type="scientific">Paracoccus hibiscisoli</name>
    <dbReference type="NCBI Taxonomy" id="2023261"/>
    <lineage>
        <taxon>Bacteria</taxon>
        <taxon>Pseudomonadati</taxon>
        <taxon>Pseudomonadota</taxon>
        <taxon>Alphaproteobacteria</taxon>
        <taxon>Rhodobacterales</taxon>
        <taxon>Paracoccaceae</taxon>
        <taxon>Paracoccus</taxon>
    </lineage>
</organism>
<evidence type="ECO:0000256" key="1">
    <source>
        <dbReference type="ARBA" id="ARBA00004418"/>
    </source>
</evidence>
<comment type="caution">
    <text evidence="6">The sequence shown here is derived from an EMBL/GenBank/DDBJ whole genome shotgun (WGS) entry which is preliminary data.</text>
</comment>
<dbReference type="InterPro" id="IPR030678">
    <property type="entry name" value="Peptide/Ni-bd"/>
</dbReference>
<dbReference type="Pfam" id="PF00496">
    <property type="entry name" value="SBP_bac_5"/>
    <property type="match status" value="1"/>
</dbReference>
<feature type="domain" description="Solute-binding protein family 5" evidence="5">
    <location>
        <begin position="103"/>
        <end position="464"/>
    </location>
</feature>
<keyword evidence="4" id="KW-0732">Signal</keyword>
<dbReference type="SUPFAM" id="SSF53850">
    <property type="entry name" value="Periplasmic binding protein-like II"/>
    <property type="match status" value="1"/>
</dbReference>
<accession>A0A4U0QU14</accession>
<keyword evidence="7" id="KW-1185">Reference proteome</keyword>
<dbReference type="AlphaFoldDB" id="A0A4U0QU14"/>
<evidence type="ECO:0000256" key="2">
    <source>
        <dbReference type="ARBA" id="ARBA00005695"/>
    </source>
</evidence>
<dbReference type="Gene3D" id="3.10.105.10">
    <property type="entry name" value="Dipeptide-binding Protein, Domain 3"/>
    <property type="match status" value="1"/>
</dbReference>
<dbReference type="InterPro" id="IPR039424">
    <property type="entry name" value="SBP_5"/>
</dbReference>
<protein>
    <submittedName>
        <fullName evidence="6">ABC transporter substrate-binding protein</fullName>
    </submittedName>
</protein>
<dbReference type="CDD" id="cd08498">
    <property type="entry name" value="PBP2_NikA_DppA_OppA_like_2"/>
    <property type="match status" value="1"/>
</dbReference>
<name>A0A4U0QU14_9RHOB</name>
<dbReference type="GO" id="GO:0015833">
    <property type="term" value="P:peptide transport"/>
    <property type="evidence" value="ECO:0007669"/>
    <property type="project" value="TreeGrafter"/>
</dbReference>